<comment type="caution">
    <text evidence="2">The sequence shown here is derived from an EMBL/GenBank/DDBJ whole genome shotgun (WGS) entry which is preliminary data.</text>
</comment>
<dbReference type="Proteomes" id="UP000828390">
    <property type="component" value="Unassembled WGS sequence"/>
</dbReference>
<name>A0A9D4LTH5_DREPO</name>
<keyword evidence="3" id="KW-1185">Reference proteome</keyword>
<organism evidence="2 3">
    <name type="scientific">Dreissena polymorpha</name>
    <name type="common">Zebra mussel</name>
    <name type="synonym">Mytilus polymorpha</name>
    <dbReference type="NCBI Taxonomy" id="45954"/>
    <lineage>
        <taxon>Eukaryota</taxon>
        <taxon>Metazoa</taxon>
        <taxon>Spiralia</taxon>
        <taxon>Lophotrochozoa</taxon>
        <taxon>Mollusca</taxon>
        <taxon>Bivalvia</taxon>
        <taxon>Autobranchia</taxon>
        <taxon>Heteroconchia</taxon>
        <taxon>Euheterodonta</taxon>
        <taxon>Imparidentia</taxon>
        <taxon>Neoheterodontei</taxon>
        <taxon>Myida</taxon>
        <taxon>Dreissenoidea</taxon>
        <taxon>Dreissenidae</taxon>
        <taxon>Dreissena</taxon>
    </lineage>
</organism>
<dbReference type="EMBL" id="JAIWYP010000002">
    <property type="protein sequence ID" value="KAH3863935.1"/>
    <property type="molecule type" value="Genomic_DNA"/>
</dbReference>
<evidence type="ECO:0000313" key="2">
    <source>
        <dbReference type="EMBL" id="KAH3863935.1"/>
    </source>
</evidence>
<evidence type="ECO:0000313" key="3">
    <source>
        <dbReference type="Proteomes" id="UP000828390"/>
    </source>
</evidence>
<feature type="region of interest" description="Disordered" evidence="1">
    <location>
        <begin position="28"/>
        <end position="59"/>
    </location>
</feature>
<proteinExistence type="predicted"/>
<feature type="compositionally biased region" description="Basic residues" evidence="1">
    <location>
        <begin position="28"/>
        <end position="40"/>
    </location>
</feature>
<reference evidence="2" key="1">
    <citation type="journal article" date="2019" name="bioRxiv">
        <title>The Genome of the Zebra Mussel, Dreissena polymorpha: A Resource for Invasive Species Research.</title>
        <authorList>
            <person name="McCartney M.A."/>
            <person name="Auch B."/>
            <person name="Kono T."/>
            <person name="Mallez S."/>
            <person name="Zhang Y."/>
            <person name="Obille A."/>
            <person name="Becker A."/>
            <person name="Abrahante J.E."/>
            <person name="Garbe J."/>
            <person name="Badalamenti J.P."/>
            <person name="Herman A."/>
            <person name="Mangelson H."/>
            <person name="Liachko I."/>
            <person name="Sullivan S."/>
            <person name="Sone E.D."/>
            <person name="Koren S."/>
            <person name="Silverstein K.A.T."/>
            <person name="Beckman K.B."/>
            <person name="Gohl D.M."/>
        </authorList>
    </citation>
    <scope>NUCLEOTIDE SEQUENCE</scope>
    <source>
        <strain evidence="2">Duluth1</strain>
        <tissue evidence="2">Whole animal</tissue>
    </source>
</reference>
<dbReference type="AlphaFoldDB" id="A0A9D4LTH5"/>
<reference evidence="2" key="2">
    <citation type="submission" date="2020-11" db="EMBL/GenBank/DDBJ databases">
        <authorList>
            <person name="McCartney M.A."/>
            <person name="Auch B."/>
            <person name="Kono T."/>
            <person name="Mallez S."/>
            <person name="Becker A."/>
            <person name="Gohl D.M."/>
            <person name="Silverstein K.A.T."/>
            <person name="Koren S."/>
            <person name="Bechman K.B."/>
            <person name="Herman A."/>
            <person name="Abrahante J.E."/>
            <person name="Garbe J."/>
        </authorList>
    </citation>
    <scope>NUCLEOTIDE SEQUENCE</scope>
    <source>
        <strain evidence="2">Duluth1</strain>
        <tissue evidence="2">Whole animal</tissue>
    </source>
</reference>
<accession>A0A9D4LTH5</accession>
<sequence>MSDTALLNAKRLVKKGQMVSKKISLRKPRHLTKRRGKPRERRYSLHAQGDGHHGNIHKTKRPIIRRKCIHVSCRRTKSSKILIPKNKTEKRKRIVKLTYQAKRSLIKNKAYTLVNKTVAEKKMIFNMSMEQLWKEYKTAKCSRFGDSFFSTTTHSESAKRTLKNMWKDYQKLRQKKRKCKITPIKRRGDPFELSEVLRIDLLKYLTFKKADEDKQRCCSKHCWKSWVEVDGTYIREEYGDVDD</sequence>
<gene>
    <name evidence="2" type="ORF">DPMN_026943</name>
</gene>
<protein>
    <submittedName>
        <fullName evidence="2">Uncharacterized protein</fullName>
    </submittedName>
</protein>
<evidence type="ECO:0000256" key="1">
    <source>
        <dbReference type="SAM" id="MobiDB-lite"/>
    </source>
</evidence>